<keyword evidence="2" id="KW-0830">Ubiquinone</keyword>
<dbReference type="SUPFAM" id="SSF53335">
    <property type="entry name" value="S-adenosyl-L-methionine-dependent methyltransferases"/>
    <property type="match status" value="1"/>
</dbReference>
<evidence type="ECO:0000313" key="3">
    <source>
        <dbReference type="Proteomes" id="UP000198706"/>
    </source>
</evidence>
<gene>
    <name evidence="2" type="ORF">SAMN05216186_102286</name>
</gene>
<dbReference type="GO" id="GO:0008168">
    <property type="term" value="F:methyltransferase activity"/>
    <property type="evidence" value="ECO:0007669"/>
    <property type="project" value="UniProtKB-KW"/>
</dbReference>
<dbReference type="Gene3D" id="3.40.50.150">
    <property type="entry name" value="Vaccinia Virus protein VP39"/>
    <property type="match status" value="1"/>
</dbReference>
<name>A0A1G8VMB3_9PSED</name>
<dbReference type="Pfam" id="PF13649">
    <property type="entry name" value="Methyltransf_25"/>
    <property type="match status" value="1"/>
</dbReference>
<feature type="domain" description="Methyltransferase" evidence="1">
    <location>
        <begin position="140"/>
        <end position="224"/>
    </location>
</feature>
<dbReference type="GO" id="GO:0032259">
    <property type="term" value="P:methylation"/>
    <property type="evidence" value="ECO:0007669"/>
    <property type="project" value="UniProtKB-KW"/>
</dbReference>
<evidence type="ECO:0000313" key="2">
    <source>
        <dbReference type="EMBL" id="SDJ67198.1"/>
    </source>
</evidence>
<dbReference type="RefSeq" id="WP_084334871.1">
    <property type="nucleotide sequence ID" value="NZ_FNFD01000002.1"/>
</dbReference>
<dbReference type="CDD" id="cd02440">
    <property type="entry name" value="AdoMet_MTases"/>
    <property type="match status" value="1"/>
</dbReference>
<accession>A0A1G8VMB3</accession>
<evidence type="ECO:0000259" key="1">
    <source>
        <dbReference type="Pfam" id="PF13649"/>
    </source>
</evidence>
<keyword evidence="3" id="KW-1185">Reference proteome</keyword>
<dbReference type="AlphaFoldDB" id="A0A1G8VMB3"/>
<keyword evidence="2" id="KW-0808">Transferase</keyword>
<dbReference type="OrthoDB" id="5621386at2"/>
<organism evidence="2 3">
    <name type="scientific">Pseudomonas indica</name>
    <dbReference type="NCBI Taxonomy" id="137658"/>
    <lineage>
        <taxon>Bacteria</taxon>
        <taxon>Pseudomonadati</taxon>
        <taxon>Pseudomonadota</taxon>
        <taxon>Gammaproteobacteria</taxon>
        <taxon>Pseudomonadales</taxon>
        <taxon>Pseudomonadaceae</taxon>
        <taxon>Pseudomonas</taxon>
    </lineage>
</organism>
<dbReference type="InterPro" id="IPR041698">
    <property type="entry name" value="Methyltransf_25"/>
</dbReference>
<dbReference type="InterPro" id="IPR029063">
    <property type="entry name" value="SAM-dependent_MTases_sf"/>
</dbReference>
<dbReference type="EMBL" id="FNFD01000002">
    <property type="protein sequence ID" value="SDJ67198.1"/>
    <property type="molecule type" value="Genomic_DNA"/>
</dbReference>
<dbReference type="Proteomes" id="UP000198706">
    <property type="component" value="Unassembled WGS sequence"/>
</dbReference>
<dbReference type="STRING" id="137658.SAMN05216186_102286"/>
<protein>
    <submittedName>
        <fullName evidence="2">Ubiquinone/menaquinone biosynthesis C-methylase UbiE</fullName>
    </submittedName>
</protein>
<sequence length="308" mass="34026">MNTPNTPPPRDNLISHGTGASAAFDERLQAIGLRLRTAGDHPSATVERQLQLLDELAGIELGRFLLEHRGLDAYWTHRVVTHLPGGQTASPMERWLLEQAPSARATRERFGIFRSQLQALLRPGAVMASVPCGLMGELLLLEHGPDVRLIGIDLDQQALDGARKLAEEHGLTGSLTLRREDAWALTLKEEADVLASNGLNVYEPDDTRVVALYRTFFDALKPGGTLVTSFLTPPPVLSPESPWSMAEIDPEALAFQQLVFMRIIEAKWNAFRTHAQTRAQLEEAGFTDIRFIDDRARLFPTVVASKPA</sequence>
<proteinExistence type="predicted"/>
<keyword evidence="2" id="KW-0489">Methyltransferase</keyword>
<reference evidence="2 3" key="1">
    <citation type="submission" date="2016-10" db="EMBL/GenBank/DDBJ databases">
        <authorList>
            <person name="de Groot N.N."/>
        </authorList>
    </citation>
    <scope>NUCLEOTIDE SEQUENCE [LARGE SCALE GENOMIC DNA]</scope>
    <source>
        <strain evidence="2 3">JCM 21544</strain>
    </source>
</reference>